<name>A0ABU4VNC2_9ACTN</name>
<keyword evidence="3" id="KW-1003">Cell membrane</keyword>
<organism evidence="13 14">
    <name type="scientific">Patulibacter brassicae</name>
    <dbReference type="NCBI Taxonomy" id="1705717"/>
    <lineage>
        <taxon>Bacteria</taxon>
        <taxon>Bacillati</taxon>
        <taxon>Actinomycetota</taxon>
        <taxon>Thermoleophilia</taxon>
        <taxon>Solirubrobacterales</taxon>
        <taxon>Patulibacteraceae</taxon>
        <taxon>Patulibacter</taxon>
    </lineage>
</organism>
<keyword evidence="6" id="KW-0201">Cytochrome c-type biogenesis</keyword>
<keyword evidence="8 10" id="KW-0472">Membrane</keyword>
<keyword evidence="14" id="KW-1185">Reference proteome</keyword>
<dbReference type="PRINTS" id="PR01410">
    <property type="entry name" value="CCBIOGENESIS"/>
</dbReference>
<proteinExistence type="inferred from homology"/>
<feature type="transmembrane region" description="Helical" evidence="10">
    <location>
        <begin position="398"/>
        <end position="418"/>
    </location>
</feature>
<evidence type="ECO:0000256" key="1">
    <source>
        <dbReference type="ARBA" id="ARBA00004429"/>
    </source>
</evidence>
<feature type="transmembrane region" description="Helical" evidence="10">
    <location>
        <begin position="503"/>
        <end position="525"/>
    </location>
</feature>
<evidence type="ECO:0000256" key="7">
    <source>
        <dbReference type="ARBA" id="ARBA00022989"/>
    </source>
</evidence>
<feature type="transmembrane region" description="Helical" evidence="10">
    <location>
        <begin position="214"/>
        <end position="233"/>
    </location>
</feature>
<comment type="similarity">
    <text evidence="2">Belongs to the CcmF/CycK/Ccl1/NrfE/CcsA family.</text>
</comment>
<dbReference type="PRINTS" id="PR01411">
    <property type="entry name" value="CCMFBIOGNSIS"/>
</dbReference>
<comment type="subcellular location">
    <subcellularLocation>
        <location evidence="1">Cell inner membrane</location>
        <topology evidence="1">Multi-pass membrane protein</topology>
    </subcellularLocation>
</comment>
<feature type="transmembrane region" description="Helical" evidence="10">
    <location>
        <begin position="688"/>
        <end position="708"/>
    </location>
</feature>
<dbReference type="PANTHER" id="PTHR43653">
    <property type="entry name" value="CYTOCHROME C ASSEMBLY PROTEIN-RELATED"/>
    <property type="match status" value="1"/>
</dbReference>
<dbReference type="PANTHER" id="PTHR43653:SF1">
    <property type="entry name" value="CYTOCHROME C-TYPE BIOGENESIS PROTEIN CCMF"/>
    <property type="match status" value="1"/>
</dbReference>
<gene>
    <name evidence="13" type="ORF">SK069_16085</name>
</gene>
<evidence type="ECO:0000313" key="14">
    <source>
        <dbReference type="Proteomes" id="UP001277761"/>
    </source>
</evidence>
<comment type="function">
    <text evidence="9">Required for the biogenesis of c-type cytochromes. Possible subunit of a heme lyase.</text>
</comment>
<dbReference type="InterPro" id="IPR032523">
    <property type="entry name" value="CcmF_C"/>
</dbReference>
<comment type="caution">
    <text evidence="13">The sequence shown here is derived from an EMBL/GenBank/DDBJ whole genome shotgun (WGS) entry which is preliminary data.</text>
</comment>
<keyword evidence="5 10" id="KW-0812">Transmembrane</keyword>
<evidence type="ECO:0000256" key="3">
    <source>
        <dbReference type="ARBA" id="ARBA00022475"/>
    </source>
</evidence>
<evidence type="ECO:0000313" key="13">
    <source>
        <dbReference type="EMBL" id="MDX8153119.1"/>
    </source>
</evidence>
<evidence type="ECO:0000256" key="9">
    <source>
        <dbReference type="ARBA" id="ARBA00037230"/>
    </source>
</evidence>
<feature type="transmembrane region" description="Helical" evidence="10">
    <location>
        <begin position="182"/>
        <end position="202"/>
    </location>
</feature>
<protein>
    <submittedName>
        <fullName evidence="13">Cytochrome c-type biogenesis CcmF C-terminal domain-containing protein</fullName>
    </submittedName>
</protein>
<feature type="transmembrane region" description="Helical" evidence="10">
    <location>
        <begin position="126"/>
        <end position="148"/>
    </location>
</feature>
<evidence type="ECO:0000256" key="8">
    <source>
        <dbReference type="ARBA" id="ARBA00023136"/>
    </source>
</evidence>
<dbReference type="Proteomes" id="UP001277761">
    <property type="component" value="Unassembled WGS sequence"/>
</dbReference>
<dbReference type="Pfam" id="PF16327">
    <property type="entry name" value="CcmF_C"/>
    <property type="match status" value="1"/>
</dbReference>
<feature type="domain" description="Cytochrome c-type biogenesis protein CcmF C-terminal" evidence="12">
    <location>
        <begin position="319"/>
        <end position="704"/>
    </location>
</feature>
<feature type="transmembrane region" description="Helical" evidence="10">
    <location>
        <begin position="253"/>
        <end position="269"/>
    </location>
</feature>
<evidence type="ECO:0000259" key="11">
    <source>
        <dbReference type="Pfam" id="PF01578"/>
    </source>
</evidence>
<dbReference type="InterPro" id="IPR003567">
    <property type="entry name" value="Cyt_c_biogenesis"/>
</dbReference>
<evidence type="ECO:0000259" key="12">
    <source>
        <dbReference type="Pfam" id="PF16327"/>
    </source>
</evidence>
<feature type="transmembrane region" description="Helical" evidence="10">
    <location>
        <begin position="455"/>
        <end position="473"/>
    </location>
</feature>
<feature type="transmembrane region" description="Helical" evidence="10">
    <location>
        <begin position="48"/>
        <end position="67"/>
    </location>
</feature>
<dbReference type="Pfam" id="PF01578">
    <property type="entry name" value="Cytochrom_C_asm"/>
    <property type="match status" value="1"/>
</dbReference>
<feature type="transmembrane region" description="Helical" evidence="10">
    <location>
        <begin position="314"/>
        <end position="335"/>
    </location>
</feature>
<reference evidence="13 14" key="1">
    <citation type="submission" date="2023-11" db="EMBL/GenBank/DDBJ databases">
        <authorList>
            <person name="Xu M."/>
            <person name="Jiang T."/>
        </authorList>
    </citation>
    <scope>NUCLEOTIDE SEQUENCE [LARGE SCALE GENOMIC DNA]</scope>
    <source>
        <strain evidence="13 14">SD</strain>
    </source>
</reference>
<dbReference type="EMBL" id="JAXAVX010000011">
    <property type="protein sequence ID" value="MDX8153119.1"/>
    <property type="molecule type" value="Genomic_DNA"/>
</dbReference>
<feature type="domain" description="Cytochrome c assembly protein" evidence="11">
    <location>
        <begin position="94"/>
        <end position="300"/>
    </location>
</feature>
<keyword evidence="4" id="KW-0997">Cell inner membrane</keyword>
<feature type="transmembrane region" description="Helical" evidence="10">
    <location>
        <begin position="355"/>
        <end position="378"/>
    </location>
</feature>
<feature type="transmembrane region" description="Helical" evidence="10">
    <location>
        <begin position="6"/>
        <end position="27"/>
    </location>
</feature>
<dbReference type="InterPro" id="IPR002541">
    <property type="entry name" value="Cyt_c_assembly"/>
</dbReference>
<dbReference type="RefSeq" id="WP_319955270.1">
    <property type="nucleotide sequence ID" value="NZ_JAXAVX010000011.1"/>
</dbReference>
<evidence type="ECO:0000256" key="5">
    <source>
        <dbReference type="ARBA" id="ARBA00022692"/>
    </source>
</evidence>
<evidence type="ECO:0000256" key="2">
    <source>
        <dbReference type="ARBA" id="ARBA00009186"/>
    </source>
</evidence>
<keyword evidence="7 10" id="KW-1133">Transmembrane helix</keyword>
<evidence type="ECO:0000256" key="4">
    <source>
        <dbReference type="ARBA" id="ARBA00022519"/>
    </source>
</evidence>
<accession>A0ABU4VNC2</accession>
<sequence length="734" mass="78736">MALLGHGLLALALAVALYGAGASIAAARIAATDGPRGAAWQRSGRRAAYALAALLTASFLLLEVLFVRTDLRFEVVADHSSATTPLLYRIAAPWSSQEGSLLLWAWFLSLWTALILWRLGRRMSDVVPWAQAVLLALAGAFLAMLTFLTPPFTTLDQVPIAGVGLSPLLQYPSMMIHPPMLYGGYTLFAVPFAFAVGALIAGRVGAEWIQATRRFALGAWLLLGIGLVLGARWSYAELGWGGYWGWDAVENAGLMPWVLGTAFLHSVMIQEKRGMLRTWNVSLILGVGVLCVLGTFIVRSGVLSSIHAFGASTLGIPFLLLLVVMAGGSIALVTWRRDVLRSEHRIDSLLSREAFFLAGNVVLVALVVVILWGTFFPLIGELITGQQRPLETVWWGRFVGPLALIVTLLMGLGPLAAWRRTTGAHAWRQVRGPLAVVVVAVVAAGILGGLARVDVAIAVVAGGFVLGAVGQELQRGARARRGASGEPLPLALVRQVARNRRRYGGYLVHAGIAVLVIAVAASSGFKEQRRIHAEVGDRFSVGGYDLRYEKAIGDWETSRDGGSEQLRKIILGARVGVYRDGRRIETIEPTREYYPSTDTSLGPVSRFFLGEAATEVALDTGATRDLWVAMAPDGDALAAVLTAIDKRLEKTEAPFANSAQAAVNVAAFYRARPSAITFQVIVAPGVTWIWIGSLLALLGGLLAIWPAADAQTRRVRAGYRARVVRDLGRAPAGD</sequence>
<feature type="transmembrane region" description="Helical" evidence="10">
    <location>
        <begin position="430"/>
        <end position="449"/>
    </location>
</feature>
<dbReference type="InterPro" id="IPR003568">
    <property type="entry name" value="Cyt_c_biogenesis_CcmF"/>
</dbReference>
<feature type="transmembrane region" description="Helical" evidence="10">
    <location>
        <begin position="101"/>
        <end position="119"/>
    </location>
</feature>
<evidence type="ECO:0000256" key="10">
    <source>
        <dbReference type="SAM" id="Phobius"/>
    </source>
</evidence>
<feature type="transmembrane region" description="Helical" evidence="10">
    <location>
        <begin position="281"/>
        <end position="302"/>
    </location>
</feature>
<evidence type="ECO:0000256" key="6">
    <source>
        <dbReference type="ARBA" id="ARBA00022748"/>
    </source>
</evidence>